<sequence length="184" mass="21058">MPFELAVIIPTLNEAGNLKPLLERLEHALRGIDWEVIFVDDDSIDGTVELLRQMAHDHVHVRCLRRIGRRGLSSACIEGMLATSAPYLAVMDADLQHDEHLLPRMLEAVKAHRLDILVASRFMRGSSTDEFSAARERLSRLGIRMSRLITKTPLTDPLSGFLCCVKRCWTKWHIHYRVKDSRFC</sequence>
<evidence type="ECO:0000259" key="4">
    <source>
        <dbReference type="Pfam" id="PF00535"/>
    </source>
</evidence>
<dbReference type="PANTHER" id="PTHR43398">
    <property type="entry name" value="DOLICHOL-PHOSPHATE MANNOSYLTRANSFERASE SUBUNIT 1"/>
    <property type="match status" value="1"/>
</dbReference>
<dbReference type="Gene3D" id="3.90.550.10">
    <property type="entry name" value="Spore Coat Polysaccharide Biosynthesis Protein SpsA, Chain A"/>
    <property type="match status" value="1"/>
</dbReference>
<evidence type="ECO:0000256" key="1">
    <source>
        <dbReference type="ARBA" id="ARBA00006739"/>
    </source>
</evidence>
<organism evidence="5 6">
    <name type="scientific">Candidatus Entotheonella gemina</name>
    <dbReference type="NCBI Taxonomy" id="1429439"/>
    <lineage>
        <taxon>Bacteria</taxon>
        <taxon>Pseudomonadati</taxon>
        <taxon>Nitrospinota/Tectimicrobiota group</taxon>
        <taxon>Candidatus Tectimicrobiota</taxon>
        <taxon>Candidatus Entotheonellia</taxon>
        <taxon>Candidatus Entotheonellales</taxon>
        <taxon>Candidatus Entotheonellaceae</taxon>
        <taxon>Candidatus Entotheonella</taxon>
    </lineage>
</organism>
<comment type="caution">
    <text evidence="5">The sequence shown here is derived from an EMBL/GenBank/DDBJ whole genome shotgun (WGS) entry which is preliminary data.</text>
</comment>
<dbReference type="InterPro" id="IPR029044">
    <property type="entry name" value="Nucleotide-diphossugar_trans"/>
</dbReference>
<evidence type="ECO:0000313" key="6">
    <source>
        <dbReference type="Proteomes" id="UP000019140"/>
    </source>
</evidence>
<dbReference type="PATRIC" id="fig|1429439.4.peg.830"/>
<dbReference type="GO" id="GO:0016020">
    <property type="term" value="C:membrane"/>
    <property type="evidence" value="ECO:0007669"/>
    <property type="project" value="GOC"/>
</dbReference>
<dbReference type="GO" id="GO:0004582">
    <property type="term" value="F:dolichyl-phosphate beta-D-mannosyltransferase activity"/>
    <property type="evidence" value="ECO:0007669"/>
    <property type="project" value="InterPro"/>
</dbReference>
<dbReference type="Proteomes" id="UP000019140">
    <property type="component" value="Unassembled WGS sequence"/>
</dbReference>
<name>W4ME83_9BACT</name>
<dbReference type="PANTHER" id="PTHR43398:SF1">
    <property type="entry name" value="DOLICHOL-PHOSPHATE MANNOSYLTRANSFERASE SUBUNIT 1"/>
    <property type="match status" value="1"/>
</dbReference>
<keyword evidence="2" id="KW-0328">Glycosyltransferase</keyword>
<dbReference type="InterPro" id="IPR039528">
    <property type="entry name" value="DPM1-like"/>
</dbReference>
<evidence type="ECO:0000313" key="5">
    <source>
        <dbReference type="EMBL" id="ETX08528.1"/>
    </source>
</evidence>
<dbReference type="GO" id="GO:0009247">
    <property type="term" value="P:glycolipid biosynthetic process"/>
    <property type="evidence" value="ECO:0007669"/>
    <property type="project" value="TreeGrafter"/>
</dbReference>
<dbReference type="EMBL" id="AZHX01000195">
    <property type="protein sequence ID" value="ETX08528.1"/>
    <property type="molecule type" value="Genomic_DNA"/>
</dbReference>
<dbReference type="SUPFAM" id="SSF53448">
    <property type="entry name" value="Nucleotide-diphospho-sugar transferases"/>
    <property type="match status" value="1"/>
</dbReference>
<evidence type="ECO:0000256" key="2">
    <source>
        <dbReference type="ARBA" id="ARBA00022676"/>
    </source>
</evidence>
<accession>W4ME83</accession>
<protein>
    <recommendedName>
        <fullName evidence="4">Glycosyltransferase 2-like domain-containing protein</fullName>
    </recommendedName>
</protein>
<dbReference type="AlphaFoldDB" id="W4ME83"/>
<dbReference type="Pfam" id="PF00535">
    <property type="entry name" value="Glycos_transf_2"/>
    <property type="match status" value="1"/>
</dbReference>
<reference evidence="5 6" key="1">
    <citation type="journal article" date="2014" name="Nature">
        <title>An environmental bacterial taxon with a large and distinct metabolic repertoire.</title>
        <authorList>
            <person name="Wilson M.C."/>
            <person name="Mori T."/>
            <person name="Ruckert C."/>
            <person name="Uria A.R."/>
            <person name="Helf M.J."/>
            <person name="Takada K."/>
            <person name="Gernert C."/>
            <person name="Steffens U.A."/>
            <person name="Heycke N."/>
            <person name="Schmitt S."/>
            <person name="Rinke C."/>
            <person name="Helfrich E.J."/>
            <person name="Brachmann A.O."/>
            <person name="Gurgui C."/>
            <person name="Wakimoto T."/>
            <person name="Kracht M."/>
            <person name="Crusemann M."/>
            <person name="Hentschel U."/>
            <person name="Abe I."/>
            <person name="Matsunaga S."/>
            <person name="Kalinowski J."/>
            <person name="Takeyama H."/>
            <person name="Piel J."/>
        </authorList>
    </citation>
    <scope>NUCLEOTIDE SEQUENCE [LARGE SCALE GENOMIC DNA]</scope>
    <source>
        <strain evidence="6">TSY2</strain>
    </source>
</reference>
<keyword evidence="3" id="KW-0808">Transferase</keyword>
<gene>
    <name evidence="5" type="ORF">ETSY2_04870</name>
</gene>
<feature type="domain" description="Glycosyltransferase 2-like" evidence="4">
    <location>
        <begin position="7"/>
        <end position="141"/>
    </location>
</feature>
<proteinExistence type="inferred from homology"/>
<keyword evidence="6" id="KW-1185">Reference proteome</keyword>
<dbReference type="HOGENOM" id="CLU_1465677_0_0_7"/>
<comment type="similarity">
    <text evidence="1">Belongs to the glycosyltransferase 2 family.</text>
</comment>
<dbReference type="InterPro" id="IPR001173">
    <property type="entry name" value="Glyco_trans_2-like"/>
</dbReference>
<evidence type="ECO:0000256" key="3">
    <source>
        <dbReference type="ARBA" id="ARBA00022679"/>
    </source>
</evidence>